<dbReference type="AlphaFoldDB" id="A0A2T4C2B6"/>
<proteinExistence type="predicted"/>
<dbReference type="STRING" id="983965.A0A2T4C2B6"/>
<reference evidence="2 3" key="1">
    <citation type="submission" date="2016-07" db="EMBL/GenBank/DDBJ databases">
        <title>Multiple horizontal gene transfer events from other fungi enriched the ability of initially mycotrophic Trichoderma (Ascomycota) to feed on dead plant biomass.</title>
        <authorList>
            <consortium name="DOE Joint Genome Institute"/>
            <person name="Aerts A."/>
            <person name="Atanasova L."/>
            <person name="Chenthamara K."/>
            <person name="Zhang J."/>
            <person name="Grujic M."/>
            <person name="Henrissat B."/>
            <person name="Kuo A."/>
            <person name="Salamov A."/>
            <person name="Lipzen A."/>
            <person name="Labutti K."/>
            <person name="Barry K."/>
            <person name="Miao Y."/>
            <person name="Rahimi M.J."/>
            <person name="Shen Q."/>
            <person name="Grigoriev I.V."/>
            <person name="Kubicek C.P."/>
            <person name="Druzhinina I.S."/>
        </authorList>
    </citation>
    <scope>NUCLEOTIDE SEQUENCE [LARGE SCALE GENOMIC DNA]</scope>
    <source>
        <strain evidence="2 3">ATCC 18648</strain>
    </source>
</reference>
<gene>
    <name evidence="2" type="ORF">M440DRAFT_5231</name>
</gene>
<dbReference type="Proteomes" id="UP000240760">
    <property type="component" value="Unassembled WGS sequence"/>
</dbReference>
<feature type="compositionally biased region" description="Polar residues" evidence="1">
    <location>
        <begin position="115"/>
        <end position="124"/>
    </location>
</feature>
<feature type="non-terminal residue" evidence="2">
    <location>
        <position position="144"/>
    </location>
</feature>
<protein>
    <submittedName>
        <fullName evidence="2">Uncharacterized protein</fullName>
    </submittedName>
</protein>
<evidence type="ECO:0000313" key="2">
    <source>
        <dbReference type="EMBL" id="PTB75717.1"/>
    </source>
</evidence>
<name>A0A2T4C2B6_TRILO</name>
<accession>A0A2T4C2B6</accession>
<evidence type="ECO:0000313" key="3">
    <source>
        <dbReference type="Proteomes" id="UP000240760"/>
    </source>
</evidence>
<feature type="region of interest" description="Disordered" evidence="1">
    <location>
        <begin position="42"/>
        <end position="144"/>
    </location>
</feature>
<keyword evidence="3" id="KW-1185">Reference proteome</keyword>
<sequence>MSTPTTAQVAITLPHYRYLHHPPSYSSNYRTTTTANALLPPTAAVDHQPALQTPARPPSYYHHHPPAANAGYSLTDGVAQPSQSAPRPPPYGHYSHHDANSSATARLDDSYASAMPTSSTNTSGAVPAPARTAVEDQPSSSSRK</sequence>
<organism evidence="2 3">
    <name type="scientific">Trichoderma longibrachiatum ATCC 18648</name>
    <dbReference type="NCBI Taxonomy" id="983965"/>
    <lineage>
        <taxon>Eukaryota</taxon>
        <taxon>Fungi</taxon>
        <taxon>Dikarya</taxon>
        <taxon>Ascomycota</taxon>
        <taxon>Pezizomycotina</taxon>
        <taxon>Sordariomycetes</taxon>
        <taxon>Hypocreomycetidae</taxon>
        <taxon>Hypocreales</taxon>
        <taxon>Hypocreaceae</taxon>
        <taxon>Trichoderma</taxon>
    </lineage>
</organism>
<evidence type="ECO:0000256" key="1">
    <source>
        <dbReference type="SAM" id="MobiDB-lite"/>
    </source>
</evidence>
<dbReference type="EMBL" id="KZ679133">
    <property type="protein sequence ID" value="PTB75717.1"/>
    <property type="molecule type" value="Genomic_DNA"/>
</dbReference>